<protein>
    <submittedName>
        <fullName evidence="2">Uncharacterized protein</fullName>
    </submittedName>
</protein>
<accession>A0A930N5F8</accession>
<dbReference type="EMBL" id="JABZSQ010000099">
    <property type="protein sequence ID" value="MBF1415158.1"/>
    <property type="molecule type" value="Genomic_DNA"/>
</dbReference>
<feature type="transmembrane region" description="Helical" evidence="1">
    <location>
        <begin position="68"/>
        <end position="88"/>
    </location>
</feature>
<comment type="caution">
    <text evidence="2">The sequence shown here is derived from an EMBL/GenBank/DDBJ whole genome shotgun (WGS) entry which is preliminary data.</text>
</comment>
<dbReference type="Proteomes" id="UP000757461">
    <property type="component" value="Unassembled WGS sequence"/>
</dbReference>
<gene>
    <name evidence="2" type="ORF">HXN33_06205</name>
</gene>
<keyword evidence="1" id="KW-0812">Transmembrane</keyword>
<feature type="transmembrane region" description="Helical" evidence="1">
    <location>
        <begin position="23"/>
        <end position="48"/>
    </location>
</feature>
<reference evidence="2" key="1">
    <citation type="submission" date="2020-04" db="EMBL/GenBank/DDBJ databases">
        <title>Deep metagenomics examines the oral microbiome during advanced dental caries in children, revealing novel taxa and co-occurrences with host molecules.</title>
        <authorList>
            <person name="Baker J.L."/>
            <person name="Morton J.T."/>
            <person name="Dinis M."/>
            <person name="Alvarez R."/>
            <person name="Tran N.C."/>
            <person name="Knight R."/>
            <person name="Edlund A."/>
        </authorList>
    </citation>
    <scope>NUCLEOTIDE SEQUENCE</scope>
    <source>
        <strain evidence="2">JCVI_25_bin.9</strain>
    </source>
</reference>
<proteinExistence type="predicted"/>
<keyword evidence="1" id="KW-0472">Membrane</keyword>
<evidence type="ECO:0000313" key="3">
    <source>
        <dbReference type="Proteomes" id="UP000757461"/>
    </source>
</evidence>
<evidence type="ECO:0000256" key="1">
    <source>
        <dbReference type="SAM" id="Phobius"/>
    </source>
</evidence>
<dbReference type="AlphaFoldDB" id="A0A930N5F8"/>
<keyword evidence="1" id="KW-1133">Transmembrane helix</keyword>
<feature type="transmembrane region" description="Helical" evidence="1">
    <location>
        <begin position="108"/>
        <end position="127"/>
    </location>
</feature>
<evidence type="ECO:0000313" key="2">
    <source>
        <dbReference type="EMBL" id="MBF1415158.1"/>
    </source>
</evidence>
<sequence length="144" mass="16324">MKQLTKVESIVYLLGGITMVAGAGLYAFLLIQPIACWLMLVGAILFALMQSRQRYLGTVLAIRRLRKIMSLAGWGFILAGIFMVEDAYHFLRPIFTGSLDGYSSYVSIFHHNWVILLLISAVIEMYTTHRISYELKRENNSSNT</sequence>
<organism evidence="2 3">
    <name type="scientific">Prevotella histicola</name>
    <dbReference type="NCBI Taxonomy" id="470565"/>
    <lineage>
        <taxon>Bacteria</taxon>
        <taxon>Pseudomonadati</taxon>
        <taxon>Bacteroidota</taxon>
        <taxon>Bacteroidia</taxon>
        <taxon>Bacteroidales</taxon>
        <taxon>Prevotellaceae</taxon>
        <taxon>Prevotella</taxon>
    </lineage>
</organism>
<name>A0A930N5F8_9BACT</name>